<keyword evidence="11" id="KW-1185">Reference proteome</keyword>
<name>A0A1I3JWB4_9BACL</name>
<dbReference type="GO" id="GO:0005506">
    <property type="term" value="F:iron ion binding"/>
    <property type="evidence" value="ECO:0007669"/>
    <property type="project" value="InterPro"/>
</dbReference>
<feature type="chain" id="PRO_5039068939" evidence="8">
    <location>
        <begin position="19"/>
        <end position="109"/>
    </location>
</feature>
<protein>
    <submittedName>
        <fullName evidence="10">Cytochrome c551</fullName>
    </submittedName>
</protein>
<dbReference type="RefSeq" id="WP_093227233.1">
    <property type="nucleotide sequence ID" value="NZ_FORR01000001.1"/>
</dbReference>
<evidence type="ECO:0000256" key="2">
    <source>
        <dbReference type="ARBA" id="ARBA00022617"/>
    </source>
</evidence>
<organism evidence="10 11">
    <name type="scientific">Thermoflavimicrobium dichotomicum</name>
    <dbReference type="NCBI Taxonomy" id="46223"/>
    <lineage>
        <taxon>Bacteria</taxon>
        <taxon>Bacillati</taxon>
        <taxon>Bacillota</taxon>
        <taxon>Bacilli</taxon>
        <taxon>Bacillales</taxon>
        <taxon>Thermoactinomycetaceae</taxon>
        <taxon>Thermoflavimicrobium</taxon>
    </lineage>
</organism>
<dbReference type="PROSITE" id="PS51257">
    <property type="entry name" value="PROKAR_LIPOPROTEIN"/>
    <property type="match status" value="1"/>
</dbReference>
<evidence type="ECO:0000256" key="8">
    <source>
        <dbReference type="SAM" id="SignalP"/>
    </source>
</evidence>
<dbReference type="PANTHER" id="PTHR37823">
    <property type="entry name" value="CYTOCHROME C-553-LIKE"/>
    <property type="match status" value="1"/>
</dbReference>
<dbReference type="InterPro" id="IPR051811">
    <property type="entry name" value="Cytochrome_c550/c551-like"/>
</dbReference>
<evidence type="ECO:0000313" key="10">
    <source>
        <dbReference type="EMBL" id="SFI64456.1"/>
    </source>
</evidence>
<dbReference type="GO" id="GO:0009055">
    <property type="term" value="F:electron transfer activity"/>
    <property type="evidence" value="ECO:0007669"/>
    <property type="project" value="InterPro"/>
</dbReference>
<dbReference type="EMBL" id="FORR01000001">
    <property type="protein sequence ID" value="SFI64456.1"/>
    <property type="molecule type" value="Genomic_DNA"/>
</dbReference>
<evidence type="ECO:0000313" key="11">
    <source>
        <dbReference type="Proteomes" id="UP000199545"/>
    </source>
</evidence>
<feature type="signal peptide" evidence="8">
    <location>
        <begin position="1"/>
        <end position="18"/>
    </location>
</feature>
<dbReference type="STRING" id="46223.SAMN05421852_101232"/>
<dbReference type="GO" id="GO:0020037">
    <property type="term" value="F:heme binding"/>
    <property type="evidence" value="ECO:0007669"/>
    <property type="project" value="InterPro"/>
</dbReference>
<keyword evidence="2 6" id="KW-0349">Heme</keyword>
<keyword evidence="3 7" id="KW-0479">Metal-binding</keyword>
<gene>
    <name evidence="10" type="ORF">SAMN05421852_101232</name>
</gene>
<feature type="binding site" description="covalent" evidence="6">
    <location>
        <position position="48"/>
    </location>
    <ligand>
        <name>heme c</name>
        <dbReference type="ChEBI" id="CHEBI:61717"/>
    </ligand>
</feature>
<keyword evidence="8" id="KW-0732">Signal</keyword>
<dbReference type="PROSITE" id="PS51007">
    <property type="entry name" value="CYTC"/>
    <property type="match status" value="1"/>
</dbReference>
<feature type="domain" description="Cytochrome c" evidence="9">
    <location>
        <begin position="35"/>
        <end position="109"/>
    </location>
</feature>
<evidence type="ECO:0000256" key="7">
    <source>
        <dbReference type="PIRSR" id="PIRSR000025-2"/>
    </source>
</evidence>
<dbReference type="AlphaFoldDB" id="A0A1I3JWB4"/>
<keyword evidence="4" id="KW-0249">Electron transport</keyword>
<dbReference type="InterPro" id="IPR009056">
    <property type="entry name" value="Cyt_c-like_dom"/>
</dbReference>
<sequence length="109" mass="11708">MTKKWAFFAVIVSVGLLAACSQTSQSNQQTKSTNDVSLAPEETYANNCASCHGGNLEGRIGPNLEKIGGKMTKDQIVKVIKEGKGDMPGQPQISDQAREKLAEWLAGKK</sequence>
<dbReference type="InterPro" id="IPR036909">
    <property type="entry name" value="Cyt_c-like_dom_sf"/>
</dbReference>
<dbReference type="OrthoDB" id="7933886at2"/>
<evidence type="ECO:0000256" key="3">
    <source>
        <dbReference type="ARBA" id="ARBA00022723"/>
    </source>
</evidence>
<dbReference type="Gene3D" id="1.10.760.10">
    <property type="entry name" value="Cytochrome c-like domain"/>
    <property type="match status" value="1"/>
</dbReference>
<dbReference type="SUPFAM" id="SSF46626">
    <property type="entry name" value="Cytochrome c"/>
    <property type="match status" value="1"/>
</dbReference>
<evidence type="ECO:0000256" key="4">
    <source>
        <dbReference type="ARBA" id="ARBA00022982"/>
    </source>
</evidence>
<evidence type="ECO:0000259" key="9">
    <source>
        <dbReference type="PROSITE" id="PS51007"/>
    </source>
</evidence>
<proteinExistence type="predicted"/>
<dbReference type="PANTHER" id="PTHR37823:SF4">
    <property type="entry name" value="MENAQUINOL-CYTOCHROME C REDUCTASE CYTOCHROME B_C SUBUNIT"/>
    <property type="match status" value="1"/>
</dbReference>
<dbReference type="Pfam" id="PF13442">
    <property type="entry name" value="Cytochrome_CBB3"/>
    <property type="match status" value="1"/>
</dbReference>
<evidence type="ECO:0000256" key="5">
    <source>
        <dbReference type="ARBA" id="ARBA00023004"/>
    </source>
</evidence>
<reference evidence="10 11" key="1">
    <citation type="submission" date="2016-10" db="EMBL/GenBank/DDBJ databases">
        <authorList>
            <person name="de Groot N.N."/>
        </authorList>
    </citation>
    <scope>NUCLEOTIDE SEQUENCE [LARGE SCALE GENOMIC DNA]</scope>
    <source>
        <strain evidence="10 11">DSM 44778</strain>
    </source>
</reference>
<evidence type="ECO:0000256" key="1">
    <source>
        <dbReference type="ARBA" id="ARBA00022448"/>
    </source>
</evidence>
<keyword evidence="5 7" id="KW-0408">Iron</keyword>
<dbReference type="GO" id="GO:0016020">
    <property type="term" value="C:membrane"/>
    <property type="evidence" value="ECO:0007669"/>
    <property type="project" value="InterPro"/>
</dbReference>
<feature type="binding site" description="axial binding residue" evidence="7">
    <location>
        <position position="87"/>
    </location>
    <ligand>
        <name>heme c</name>
        <dbReference type="ChEBI" id="CHEBI:61717"/>
    </ligand>
    <ligandPart>
        <name>Fe</name>
        <dbReference type="ChEBI" id="CHEBI:18248"/>
    </ligandPart>
</feature>
<dbReference type="PIRSF" id="PIRSF000025">
    <property type="entry name" value="Cytc_Bsub_c550"/>
    <property type="match status" value="1"/>
</dbReference>
<feature type="binding site" description="axial binding residue" evidence="7">
    <location>
        <position position="52"/>
    </location>
    <ligand>
        <name>heme c</name>
        <dbReference type="ChEBI" id="CHEBI:61717"/>
    </ligand>
    <ligandPart>
        <name>Fe</name>
        <dbReference type="ChEBI" id="CHEBI:18248"/>
    </ligandPart>
</feature>
<comment type="PTM">
    <text evidence="6">Binds 1 heme c group covalently per subunit.</text>
</comment>
<evidence type="ECO:0000256" key="6">
    <source>
        <dbReference type="PIRSR" id="PIRSR000025-1"/>
    </source>
</evidence>
<feature type="binding site" description="covalent" evidence="6">
    <location>
        <position position="51"/>
    </location>
    <ligand>
        <name>heme c</name>
        <dbReference type="ChEBI" id="CHEBI:61717"/>
    </ligand>
</feature>
<keyword evidence="1" id="KW-0813">Transport</keyword>
<dbReference type="Proteomes" id="UP000199545">
    <property type="component" value="Unassembled WGS sequence"/>
</dbReference>
<dbReference type="InterPro" id="IPR012218">
    <property type="entry name" value="Cyt_c_BACSU-c550-type"/>
</dbReference>
<accession>A0A1I3JWB4</accession>